<feature type="compositionally biased region" description="Polar residues" evidence="5">
    <location>
        <begin position="768"/>
        <end position="791"/>
    </location>
</feature>
<dbReference type="GO" id="GO:0005737">
    <property type="term" value="C:cytoplasm"/>
    <property type="evidence" value="ECO:0007669"/>
    <property type="project" value="TreeGrafter"/>
</dbReference>
<organism evidence="8 9">
    <name type="scientific">Fasciola hepatica</name>
    <name type="common">Liver fluke</name>
    <dbReference type="NCBI Taxonomy" id="6192"/>
    <lineage>
        <taxon>Eukaryota</taxon>
        <taxon>Metazoa</taxon>
        <taxon>Spiralia</taxon>
        <taxon>Lophotrochozoa</taxon>
        <taxon>Platyhelminthes</taxon>
        <taxon>Trematoda</taxon>
        <taxon>Digenea</taxon>
        <taxon>Plagiorchiida</taxon>
        <taxon>Echinostomata</taxon>
        <taxon>Echinostomatoidea</taxon>
        <taxon>Fasciolidae</taxon>
        <taxon>Fasciola</taxon>
    </lineage>
</organism>
<feature type="compositionally biased region" description="Polar residues" evidence="5">
    <location>
        <begin position="714"/>
        <end position="724"/>
    </location>
</feature>
<feature type="domain" description="Calponin-homology (CH)" evidence="6">
    <location>
        <begin position="126"/>
        <end position="270"/>
    </location>
</feature>
<feature type="region of interest" description="Disordered" evidence="5">
    <location>
        <begin position="764"/>
        <end position="838"/>
    </location>
</feature>
<dbReference type="Gene3D" id="1.10.418.10">
    <property type="entry name" value="Calponin-like domain"/>
    <property type="match status" value="1"/>
</dbReference>
<protein>
    <submittedName>
        <fullName evidence="8">GAS2 protein 1</fullName>
    </submittedName>
</protein>
<evidence type="ECO:0000259" key="7">
    <source>
        <dbReference type="PROSITE" id="PS51460"/>
    </source>
</evidence>
<evidence type="ECO:0000313" key="9">
    <source>
        <dbReference type="Proteomes" id="UP000230066"/>
    </source>
</evidence>
<evidence type="ECO:0000256" key="4">
    <source>
        <dbReference type="ARBA" id="ARBA00038441"/>
    </source>
</evidence>
<dbReference type="GO" id="GO:1904825">
    <property type="term" value="P:protein localization to microtubule plus-end"/>
    <property type="evidence" value="ECO:0007669"/>
    <property type="project" value="TreeGrafter"/>
</dbReference>
<feature type="region of interest" description="Disordered" evidence="5">
    <location>
        <begin position="569"/>
        <end position="654"/>
    </location>
</feature>
<dbReference type="Pfam" id="PF02187">
    <property type="entry name" value="GAS2"/>
    <property type="match status" value="1"/>
</dbReference>
<dbReference type="GO" id="GO:0035371">
    <property type="term" value="C:microtubule plus-end"/>
    <property type="evidence" value="ECO:0007669"/>
    <property type="project" value="TreeGrafter"/>
</dbReference>
<proteinExistence type="inferred from homology"/>
<dbReference type="GO" id="GO:0005884">
    <property type="term" value="C:actin filament"/>
    <property type="evidence" value="ECO:0007669"/>
    <property type="project" value="TreeGrafter"/>
</dbReference>
<dbReference type="Gene3D" id="3.30.920.20">
    <property type="entry name" value="Gas2-like domain"/>
    <property type="match status" value="1"/>
</dbReference>
<comment type="caution">
    <text evidence="8">The sequence shown here is derived from an EMBL/GenBank/DDBJ whole genome shotgun (WGS) entry which is preliminary data.</text>
</comment>
<dbReference type="SUPFAM" id="SSF143575">
    <property type="entry name" value="GAS2 domain-like"/>
    <property type="match status" value="1"/>
</dbReference>
<feature type="compositionally biased region" description="Basic and acidic residues" evidence="5">
    <location>
        <begin position="338"/>
        <end position="348"/>
    </location>
</feature>
<dbReference type="EMBL" id="JXXN02000176">
    <property type="protein sequence ID" value="THD28342.1"/>
    <property type="molecule type" value="Genomic_DNA"/>
</dbReference>
<evidence type="ECO:0000256" key="3">
    <source>
        <dbReference type="ARBA" id="ARBA00023212"/>
    </source>
</evidence>
<keyword evidence="3" id="KW-0206">Cytoskeleton</keyword>
<feature type="compositionally biased region" description="Basic and acidic residues" evidence="5">
    <location>
        <begin position="792"/>
        <end position="804"/>
    </location>
</feature>
<dbReference type="GO" id="GO:0031110">
    <property type="term" value="P:regulation of microtubule polymerization or depolymerization"/>
    <property type="evidence" value="ECO:0007669"/>
    <property type="project" value="TreeGrafter"/>
</dbReference>
<feature type="compositionally biased region" description="Basic and acidic residues" evidence="5">
    <location>
        <begin position="592"/>
        <end position="604"/>
    </location>
</feature>
<evidence type="ECO:0000256" key="2">
    <source>
        <dbReference type="ARBA" id="ARBA00022490"/>
    </source>
</evidence>
<dbReference type="GO" id="GO:0008093">
    <property type="term" value="F:cytoskeletal anchor activity"/>
    <property type="evidence" value="ECO:0007669"/>
    <property type="project" value="TreeGrafter"/>
</dbReference>
<dbReference type="InterPro" id="IPR036872">
    <property type="entry name" value="CH_dom_sf"/>
</dbReference>
<dbReference type="GO" id="GO:0051015">
    <property type="term" value="F:actin filament binding"/>
    <property type="evidence" value="ECO:0007669"/>
    <property type="project" value="TreeGrafter"/>
</dbReference>
<name>A0A4E0S342_FASHE</name>
<reference evidence="8" key="1">
    <citation type="submission" date="2019-03" db="EMBL/GenBank/DDBJ databases">
        <title>Improved annotation for the trematode Fasciola hepatica.</title>
        <authorList>
            <person name="Choi Y.-J."/>
            <person name="Martin J."/>
            <person name="Mitreva M."/>
        </authorList>
    </citation>
    <scope>NUCLEOTIDE SEQUENCE [LARGE SCALE GENOMIC DNA]</scope>
</reference>
<dbReference type="Proteomes" id="UP000230066">
    <property type="component" value="Unassembled WGS sequence"/>
</dbReference>
<dbReference type="SMART" id="SM00243">
    <property type="entry name" value="GAS2"/>
    <property type="match status" value="1"/>
</dbReference>
<keyword evidence="2" id="KW-0963">Cytoplasm</keyword>
<dbReference type="InterPro" id="IPR001715">
    <property type="entry name" value="CH_dom"/>
</dbReference>
<dbReference type="GO" id="GO:0008017">
    <property type="term" value="F:microtubule binding"/>
    <property type="evidence" value="ECO:0007669"/>
    <property type="project" value="InterPro"/>
</dbReference>
<dbReference type="InterPro" id="IPR036534">
    <property type="entry name" value="GAR_dom_sf"/>
</dbReference>
<dbReference type="GO" id="GO:0001725">
    <property type="term" value="C:stress fiber"/>
    <property type="evidence" value="ECO:0007669"/>
    <property type="project" value="TreeGrafter"/>
</dbReference>
<evidence type="ECO:0000256" key="1">
    <source>
        <dbReference type="ARBA" id="ARBA00004245"/>
    </source>
</evidence>
<dbReference type="PROSITE" id="PS51460">
    <property type="entry name" value="GAR"/>
    <property type="match status" value="1"/>
</dbReference>
<comment type="subcellular location">
    <subcellularLocation>
        <location evidence="1">Cytoplasm</location>
        <location evidence="1">Cytoskeleton</location>
    </subcellularLocation>
</comment>
<feature type="compositionally biased region" description="Polar residues" evidence="5">
    <location>
        <begin position="605"/>
        <end position="623"/>
    </location>
</feature>
<dbReference type="SMART" id="SM00033">
    <property type="entry name" value="CH"/>
    <property type="match status" value="1"/>
</dbReference>
<evidence type="ECO:0000256" key="5">
    <source>
        <dbReference type="SAM" id="MobiDB-lite"/>
    </source>
</evidence>
<evidence type="ECO:0000313" key="8">
    <source>
        <dbReference type="EMBL" id="THD28342.1"/>
    </source>
</evidence>
<sequence length="895" mass="98464">MATGTKNTNRASSLPPSCLPYEDRIYELNVSLDVSSAQSIRDVATGMRSHPSGACRDCVGHGSEILLHSAKVSPSDSSGITDEDSGYFQTNSLSSRRLGSSNSIATSGQLNYEGSGSFVNRDELLQVMTEDLVDWFIQMYPTQAEDLTVENFFDRLSDGVLLCHHVAELHQRLAEQCELSTKAGRTRLVGVRVGGAQAVLPSRYPVYQTRGLNSSNATSAFVSRDNVSNFLAWCRQLGMPDCVLFESEDLVCRKNPRNVAVCLLELARLGGRVGMAIPELIQLEAEIDEEIACESYGNDDRINQTHSSSCSSITEQDYAIRSRRKSEGSHLSTGKGVISKDRQNKGIMDDANDCYADNDSNSNNREKNGAYRTTRTAELRLLRNKRLRSNSRSTICADSKQIGDNVKRKPEIQRPLVDLRTLDEIVRDLLSQCTCKQTFPMIRVSEGRYLFGDKCTQIFVRILRNHVMVRVGGGWDTLNHFLTKYDECRKVNPPNCRVSNGACTSSSSTASCVDANDPQSVLNALEATDSLSPLITDGPIRGEGKLTAVKKSPPLEECGPIRKICPADSKLQTISNSGSAKTVTKPQNGPPRTRDSLSRQEKNTSQENVSPAVGRQSNLTNVPQMKLVSPTAKTNPSARAARSQDIRPITENFHSSLNRVSTRTTLADCLRTSHTSTEDEHGVKFPTHNRVDATVDEKRSNLARRALASAPRTPVSNRSRNSSPGRLKSFHSKSTTNLVSCGVPQKINTHNRQIAQHPIRMTRRCSEQPAQPYQLRSTFTTGSQPGKLTSTPEERSRSGFRSDKTGLPTGRSLSITDGTKENKSRSGLTSPSSPSEVKTRLPAVLCENQPCGNPVQRGQTDNRRPSLIPRLIRRRSVSQISSVTAVEFDSLPEYL</sequence>
<dbReference type="PANTHER" id="PTHR46756">
    <property type="entry name" value="TRANSGELIN"/>
    <property type="match status" value="1"/>
</dbReference>
<dbReference type="GO" id="GO:0001578">
    <property type="term" value="P:microtubule bundle formation"/>
    <property type="evidence" value="ECO:0007669"/>
    <property type="project" value="TreeGrafter"/>
</dbReference>
<evidence type="ECO:0000259" key="6">
    <source>
        <dbReference type="PROSITE" id="PS50021"/>
    </source>
</evidence>
<gene>
    <name evidence="8" type="ORF">D915_000920</name>
</gene>
<keyword evidence="9" id="KW-1185">Reference proteome</keyword>
<dbReference type="SUPFAM" id="SSF47576">
    <property type="entry name" value="Calponin-homology domain, CH-domain"/>
    <property type="match status" value="1"/>
</dbReference>
<feature type="region of interest" description="Disordered" evidence="5">
    <location>
        <begin position="321"/>
        <end position="369"/>
    </location>
</feature>
<dbReference type="PROSITE" id="PS50021">
    <property type="entry name" value="CH"/>
    <property type="match status" value="1"/>
</dbReference>
<feature type="region of interest" description="Disordered" evidence="5">
    <location>
        <begin position="705"/>
        <end position="733"/>
    </location>
</feature>
<dbReference type="Pfam" id="PF00307">
    <property type="entry name" value="CH"/>
    <property type="match status" value="1"/>
</dbReference>
<comment type="similarity">
    <text evidence="4">Belongs to the GAS2 family.</text>
</comment>
<feature type="domain" description="GAR" evidence="7">
    <location>
        <begin position="417"/>
        <end position="489"/>
    </location>
</feature>
<dbReference type="AlphaFoldDB" id="A0A4E0S342"/>
<dbReference type="InterPro" id="IPR003108">
    <property type="entry name" value="GAR_dom"/>
</dbReference>
<accession>A0A4E0S342</accession>
<dbReference type="GO" id="GO:0051764">
    <property type="term" value="P:actin crosslink formation"/>
    <property type="evidence" value="ECO:0007669"/>
    <property type="project" value="TreeGrafter"/>
</dbReference>
<dbReference type="PANTHER" id="PTHR46756:SF18">
    <property type="entry name" value="GAS2-LIKE PROTEIN PICKLED EGGS"/>
    <property type="match status" value="1"/>
</dbReference>
<feature type="compositionally biased region" description="Polar residues" evidence="5">
    <location>
        <begin position="570"/>
        <end position="587"/>
    </location>
</feature>